<dbReference type="InterPro" id="IPR009008">
    <property type="entry name" value="Val/Leu/Ile-tRNA-synth_edit"/>
</dbReference>
<keyword evidence="4 12" id="KW-0436">Ligase</keyword>
<feature type="domain" description="Aminoacyl-tRNA synthetase class Ia" evidence="13">
    <location>
        <begin position="79"/>
        <end position="708"/>
    </location>
</feature>
<proteinExistence type="inferred from homology"/>
<dbReference type="PANTHER" id="PTHR42765">
    <property type="entry name" value="SOLEUCYL-TRNA SYNTHETASE"/>
    <property type="match status" value="1"/>
</dbReference>
<dbReference type="PROSITE" id="PS00178">
    <property type="entry name" value="AA_TRNA_LIGASE_I"/>
    <property type="match status" value="1"/>
</dbReference>
<evidence type="ECO:0000256" key="11">
    <source>
        <dbReference type="ARBA" id="ARBA00068280"/>
    </source>
</evidence>
<reference evidence="15 16" key="1">
    <citation type="submission" date="2016-08" db="EMBL/GenBank/DDBJ databases">
        <title>Draft genome sequence of allopolyploid Zygosaccharomyces rouxii.</title>
        <authorList>
            <person name="Watanabe J."/>
            <person name="Uehara K."/>
            <person name="Mogi Y."/>
            <person name="Tsukioka Y."/>
        </authorList>
    </citation>
    <scope>NUCLEOTIDE SEQUENCE [LARGE SCALE GENOMIC DNA]</scope>
    <source>
        <strain evidence="15 16">NBRC 110957</strain>
    </source>
</reference>
<dbReference type="Pfam" id="PF08264">
    <property type="entry name" value="Anticodon_1"/>
    <property type="match status" value="1"/>
</dbReference>
<evidence type="ECO:0000313" key="15">
    <source>
        <dbReference type="EMBL" id="GAV50121.1"/>
    </source>
</evidence>
<name>A0A1Q3A323_ZYGRO</name>
<evidence type="ECO:0000313" key="16">
    <source>
        <dbReference type="Proteomes" id="UP000187013"/>
    </source>
</evidence>
<sequence>MLNRPRCWVIRRFASQHAYQKTLNLPQTKFANRSNLQRTVNELIPESCDKIYKSQLQEFLSKIEELGDDSNAKLKLVEENLFVLQDGPPYANGDLHYGHALNKILKDIINRYQLSQGKYIFYKPGWDCHGLPIEMKALKQFNPDQLGKVSPVKIRAMASNHARKAIKLQKEQFGKFAIMTDWDKPYVTMESEYEINQLRVFLKLVSRGLLKRQNKPVYWGTETRTALAEGELEYNENHKSKAAYVEFPLTKDSCSKLFESANITPVADVSLLIWTTTPWTLFSNRAICFNEKYEYQLLRDNNNGGNYVVVESNLAEKLEFLINYQKVAAVSGSALSRLQYTNPLLGDRVERPLLHGDHVTNSAGTGLVHTAPGHGFDDYNVAHNHKVEVVSPVDAAGRFKLEELPPHLHELLTEHQTGLPRLVLEPSTAKVILDMLQKMGMLCSSHDYTHSYPYDWRSKKPVIIRATPQWFADLHDVKGDAIESLEKVKFYPDRGNARLSSFIKNRNEWCISRQRSWGVPIPAFYKKDDPDVTLMTEETVAHVIQVIREKGIDAWFKFDDSNMADWLPPRYKNEANSYYRGKDTMDVWFDSGTAWNELKDFYLKELKLKQLPTYLADVYLEGSDQHRGWFQSSTLTRVAYSGKPVAPFKTLITHGFTLDENGIKMSKSIGNVISPDAIIQGDKTRGLPALGVDGLRYLVAQSNFTADVAAGPVIMNHVAEALKKFRLAFRFLLGNLQKATFQKISYDQLRPIDKYTLYKLQELQITARTFYNENNFSKVLTAVQYHMSNDLSALYFDISKDSLYSDALDSFKRQQIQTVLLQILLSYTAIIGPILPTLVQEVWNALPLKWLGEEEHQKLTVFRTWPHYDIPESAKNSFANCELRLLDEFQRQFDTLEKSITKPVQTVTRIRSSECPLPYNEDELADILRTARVEIISGGVPEETETEISLPNGTKLHMLVRPSELSKCPRCWKHNSSQEDTLCSRCNDTIHNKA</sequence>
<dbReference type="InterPro" id="IPR002301">
    <property type="entry name" value="Ile-tRNA-ligase"/>
</dbReference>
<dbReference type="PRINTS" id="PR00984">
    <property type="entry name" value="TRNASYNTHILE"/>
</dbReference>
<dbReference type="eggNOG" id="KOG0433">
    <property type="taxonomic scope" value="Eukaryota"/>
</dbReference>
<evidence type="ECO:0000256" key="2">
    <source>
        <dbReference type="ARBA" id="ARBA00005594"/>
    </source>
</evidence>
<dbReference type="SUPFAM" id="SSF50677">
    <property type="entry name" value="ValRS/IleRS/LeuRS editing domain"/>
    <property type="match status" value="1"/>
</dbReference>
<evidence type="ECO:0000256" key="3">
    <source>
        <dbReference type="ARBA" id="ARBA00013165"/>
    </source>
</evidence>
<dbReference type="GO" id="GO:0005739">
    <property type="term" value="C:mitochondrion"/>
    <property type="evidence" value="ECO:0007669"/>
    <property type="project" value="UniProtKB-SubCell"/>
</dbReference>
<dbReference type="Gene3D" id="3.40.50.620">
    <property type="entry name" value="HUPs"/>
    <property type="match status" value="2"/>
</dbReference>
<comment type="catalytic activity">
    <reaction evidence="10">
        <text>tRNA(Ile) + L-isoleucine + ATP = L-isoleucyl-tRNA(Ile) + AMP + diphosphate</text>
        <dbReference type="Rhea" id="RHEA:11060"/>
        <dbReference type="Rhea" id="RHEA-COMP:9666"/>
        <dbReference type="Rhea" id="RHEA-COMP:9695"/>
        <dbReference type="ChEBI" id="CHEBI:30616"/>
        <dbReference type="ChEBI" id="CHEBI:33019"/>
        <dbReference type="ChEBI" id="CHEBI:58045"/>
        <dbReference type="ChEBI" id="CHEBI:78442"/>
        <dbReference type="ChEBI" id="CHEBI:78528"/>
        <dbReference type="ChEBI" id="CHEBI:456215"/>
        <dbReference type="EC" id="6.1.1.5"/>
    </reaction>
</comment>
<dbReference type="InterPro" id="IPR050081">
    <property type="entry name" value="Ile-tRNA_ligase"/>
</dbReference>
<evidence type="ECO:0000256" key="8">
    <source>
        <dbReference type="ARBA" id="ARBA00023146"/>
    </source>
</evidence>
<evidence type="ECO:0000259" key="13">
    <source>
        <dbReference type="Pfam" id="PF00133"/>
    </source>
</evidence>
<evidence type="ECO:0000259" key="14">
    <source>
        <dbReference type="Pfam" id="PF08264"/>
    </source>
</evidence>
<comment type="similarity">
    <text evidence="2 12">Belongs to the class-I aminoacyl-tRNA synthetase family.</text>
</comment>
<organism evidence="15 16">
    <name type="scientific">Zygosaccharomyces rouxii</name>
    <dbReference type="NCBI Taxonomy" id="4956"/>
    <lineage>
        <taxon>Eukaryota</taxon>
        <taxon>Fungi</taxon>
        <taxon>Dikarya</taxon>
        <taxon>Ascomycota</taxon>
        <taxon>Saccharomycotina</taxon>
        <taxon>Saccharomycetes</taxon>
        <taxon>Saccharomycetales</taxon>
        <taxon>Saccharomycetaceae</taxon>
        <taxon>Zygosaccharomyces</taxon>
    </lineage>
</organism>
<dbReference type="Proteomes" id="UP000187013">
    <property type="component" value="Unassembled WGS sequence"/>
</dbReference>
<dbReference type="NCBIfam" id="TIGR00392">
    <property type="entry name" value="ileS"/>
    <property type="match status" value="1"/>
</dbReference>
<dbReference type="GO" id="GO:0002161">
    <property type="term" value="F:aminoacyl-tRNA deacylase activity"/>
    <property type="evidence" value="ECO:0007669"/>
    <property type="project" value="InterPro"/>
</dbReference>
<dbReference type="GO" id="GO:0005524">
    <property type="term" value="F:ATP binding"/>
    <property type="evidence" value="ECO:0007669"/>
    <property type="project" value="UniProtKB-KW"/>
</dbReference>
<dbReference type="CDD" id="cd07960">
    <property type="entry name" value="Anticodon_Ia_Ile_BEm"/>
    <property type="match status" value="1"/>
</dbReference>
<evidence type="ECO:0000256" key="10">
    <source>
        <dbReference type="ARBA" id="ARBA00048359"/>
    </source>
</evidence>
<dbReference type="GO" id="GO:0000049">
    <property type="term" value="F:tRNA binding"/>
    <property type="evidence" value="ECO:0007669"/>
    <property type="project" value="InterPro"/>
</dbReference>
<dbReference type="Pfam" id="PF00133">
    <property type="entry name" value="tRNA-synt_1"/>
    <property type="match status" value="1"/>
</dbReference>
<gene>
    <name evidence="15" type="ORF">ZYGR_0S02550</name>
</gene>
<evidence type="ECO:0000256" key="1">
    <source>
        <dbReference type="ARBA" id="ARBA00004173"/>
    </source>
</evidence>
<dbReference type="Gene3D" id="1.10.10.830">
    <property type="entry name" value="Ile-tRNA synthetase CP2 domain-like"/>
    <property type="match status" value="1"/>
</dbReference>
<dbReference type="GO" id="GO:0032543">
    <property type="term" value="P:mitochondrial translation"/>
    <property type="evidence" value="ECO:0007669"/>
    <property type="project" value="TreeGrafter"/>
</dbReference>
<dbReference type="InterPro" id="IPR033708">
    <property type="entry name" value="Anticodon_Ile_BEm"/>
</dbReference>
<dbReference type="OrthoDB" id="10264412at2759"/>
<evidence type="ECO:0000256" key="4">
    <source>
        <dbReference type="ARBA" id="ARBA00022598"/>
    </source>
</evidence>
<feature type="domain" description="Methionyl/Valyl/Leucyl/Isoleucyl-tRNA synthetase anticodon-binding" evidence="14">
    <location>
        <begin position="753"/>
        <end position="911"/>
    </location>
</feature>
<dbReference type="GO" id="GO:0006428">
    <property type="term" value="P:isoleucyl-tRNA aminoacylation"/>
    <property type="evidence" value="ECO:0007669"/>
    <property type="project" value="InterPro"/>
</dbReference>
<protein>
    <recommendedName>
        <fullName evidence="11">Isoleucine--tRNA ligase, mitochondrial</fullName>
        <ecNumber evidence="3">6.1.1.5</ecNumber>
    </recommendedName>
    <alternativeName>
        <fullName evidence="9">Isoleucyl-tRNA synthetase</fullName>
    </alternativeName>
</protein>
<comment type="subcellular location">
    <subcellularLocation>
        <location evidence="1">Mitochondrion</location>
    </subcellularLocation>
</comment>
<accession>A0A1Q3A323</accession>
<keyword evidence="8 12" id="KW-0030">Aminoacyl-tRNA synthetase</keyword>
<evidence type="ECO:0000256" key="9">
    <source>
        <dbReference type="ARBA" id="ARBA00032665"/>
    </source>
</evidence>
<dbReference type="Gene3D" id="3.90.740.10">
    <property type="entry name" value="Valyl/Leucyl/Isoleucyl-tRNA synthetase, editing domain"/>
    <property type="match status" value="1"/>
</dbReference>
<dbReference type="SUPFAM" id="SSF47323">
    <property type="entry name" value="Anticodon-binding domain of a subclass of class I aminoacyl-tRNA synthetases"/>
    <property type="match status" value="1"/>
</dbReference>
<dbReference type="InterPro" id="IPR014729">
    <property type="entry name" value="Rossmann-like_a/b/a_fold"/>
</dbReference>
<dbReference type="InterPro" id="IPR013155">
    <property type="entry name" value="M/V/L/I-tRNA-synth_anticd-bd"/>
</dbReference>
<dbReference type="GO" id="GO:0004822">
    <property type="term" value="F:isoleucine-tRNA ligase activity"/>
    <property type="evidence" value="ECO:0007669"/>
    <property type="project" value="UniProtKB-EC"/>
</dbReference>
<dbReference type="PANTHER" id="PTHR42765:SF1">
    <property type="entry name" value="ISOLEUCINE--TRNA LIGASE, MITOCHONDRIAL"/>
    <property type="match status" value="1"/>
</dbReference>
<keyword evidence="6 12" id="KW-0067">ATP-binding</keyword>
<dbReference type="InterPro" id="IPR002300">
    <property type="entry name" value="aa-tRNA-synth_Ia"/>
</dbReference>
<dbReference type="EMBL" id="BDGX01000019">
    <property type="protein sequence ID" value="GAV50121.1"/>
    <property type="molecule type" value="Genomic_DNA"/>
</dbReference>
<keyword evidence="5 12" id="KW-0547">Nucleotide-binding</keyword>
<comment type="caution">
    <text evidence="15">The sequence shown here is derived from an EMBL/GenBank/DDBJ whole genome shotgun (WGS) entry which is preliminary data.</text>
</comment>
<evidence type="ECO:0000256" key="6">
    <source>
        <dbReference type="ARBA" id="ARBA00022840"/>
    </source>
</evidence>
<dbReference type="SUPFAM" id="SSF52374">
    <property type="entry name" value="Nucleotidylyl transferase"/>
    <property type="match status" value="1"/>
</dbReference>
<dbReference type="InterPro" id="IPR009080">
    <property type="entry name" value="tRNAsynth_Ia_anticodon-bd"/>
</dbReference>
<dbReference type="Gene3D" id="1.10.730.20">
    <property type="match status" value="1"/>
</dbReference>
<evidence type="ECO:0000256" key="5">
    <source>
        <dbReference type="ARBA" id="ARBA00022741"/>
    </source>
</evidence>
<dbReference type="AlphaFoldDB" id="A0A1Q3A323"/>
<evidence type="ECO:0000256" key="7">
    <source>
        <dbReference type="ARBA" id="ARBA00022917"/>
    </source>
</evidence>
<dbReference type="EC" id="6.1.1.5" evidence="3"/>
<evidence type="ECO:0000256" key="12">
    <source>
        <dbReference type="RuleBase" id="RU363035"/>
    </source>
</evidence>
<dbReference type="FunFam" id="3.40.50.620:FF:000111">
    <property type="entry name" value="Mitochondrial isoleucyl-tRNA synthetase"/>
    <property type="match status" value="1"/>
</dbReference>
<keyword evidence="7 12" id="KW-0648">Protein biosynthesis</keyword>
<dbReference type="InterPro" id="IPR001412">
    <property type="entry name" value="aa-tRNA-synth_I_CS"/>
</dbReference>